<reference evidence="9 10" key="1">
    <citation type="submission" date="2018-04" db="EMBL/GenBank/DDBJ databases">
        <title>Genomic Encyclopedia of Archaeal and Bacterial Type Strains, Phase II (KMG-II): from individual species to whole genera.</title>
        <authorList>
            <person name="Goeker M."/>
        </authorList>
    </citation>
    <scope>NUCLEOTIDE SEQUENCE [LARGE SCALE GENOMIC DNA]</scope>
    <source>
        <strain evidence="9 10">DSM 29955</strain>
    </source>
</reference>
<gene>
    <name evidence="9" type="ORF">C8N45_107101</name>
</gene>
<keyword evidence="7" id="KW-0067">ATP-binding</keyword>
<dbReference type="EMBL" id="QBUD01000007">
    <property type="protein sequence ID" value="PUB13641.1"/>
    <property type="molecule type" value="Genomic_DNA"/>
</dbReference>
<dbReference type="GO" id="GO:0005524">
    <property type="term" value="F:ATP binding"/>
    <property type="evidence" value="ECO:0007669"/>
    <property type="project" value="UniProtKB-KW"/>
</dbReference>
<name>A0A2T6KEU4_9RHOB</name>
<dbReference type="EC" id="2.7.13.3" evidence="2"/>
<dbReference type="OrthoDB" id="341208at2"/>
<evidence type="ECO:0000256" key="6">
    <source>
        <dbReference type="ARBA" id="ARBA00022777"/>
    </source>
</evidence>
<comment type="catalytic activity">
    <reaction evidence="1">
        <text>ATP + protein L-histidine = ADP + protein N-phospho-L-histidine.</text>
        <dbReference type="EC" id="2.7.13.3"/>
    </reaction>
</comment>
<evidence type="ECO:0000256" key="5">
    <source>
        <dbReference type="ARBA" id="ARBA00022741"/>
    </source>
</evidence>
<dbReference type="Gene3D" id="3.30.450.20">
    <property type="entry name" value="PAS domain"/>
    <property type="match status" value="1"/>
</dbReference>
<organism evidence="9 10">
    <name type="scientific">Yoonia sediminilitoris</name>
    <dbReference type="NCBI Taxonomy" id="1286148"/>
    <lineage>
        <taxon>Bacteria</taxon>
        <taxon>Pseudomonadati</taxon>
        <taxon>Pseudomonadota</taxon>
        <taxon>Alphaproteobacteria</taxon>
        <taxon>Rhodobacterales</taxon>
        <taxon>Paracoccaceae</taxon>
        <taxon>Yoonia</taxon>
    </lineage>
</organism>
<dbReference type="PANTHER" id="PTHR41523">
    <property type="entry name" value="TWO-COMPONENT SYSTEM SENSOR PROTEIN"/>
    <property type="match status" value="1"/>
</dbReference>
<evidence type="ECO:0000256" key="7">
    <source>
        <dbReference type="ARBA" id="ARBA00022840"/>
    </source>
</evidence>
<evidence type="ECO:0000259" key="8">
    <source>
        <dbReference type="SMART" id="SM00911"/>
    </source>
</evidence>
<dbReference type="RefSeq" id="WP_108386870.1">
    <property type="nucleotide sequence ID" value="NZ_QBUD01000007.1"/>
</dbReference>
<proteinExistence type="predicted"/>
<evidence type="ECO:0000313" key="10">
    <source>
        <dbReference type="Proteomes" id="UP000244523"/>
    </source>
</evidence>
<dbReference type="PANTHER" id="PTHR41523:SF7">
    <property type="entry name" value="HISTIDINE KINASE"/>
    <property type="match status" value="1"/>
</dbReference>
<evidence type="ECO:0000256" key="2">
    <source>
        <dbReference type="ARBA" id="ARBA00012438"/>
    </source>
</evidence>
<dbReference type="SMART" id="SM00911">
    <property type="entry name" value="HWE_HK"/>
    <property type="match status" value="1"/>
</dbReference>
<dbReference type="Gene3D" id="3.30.565.10">
    <property type="entry name" value="Histidine kinase-like ATPase, C-terminal domain"/>
    <property type="match status" value="1"/>
</dbReference>
<accession>A0A2T6KEU4</accession>
<keyword evidence="5" id="KW-0547">Nucleotide-binding</keyword>
<evidence type="ECO:0000256" key="3">
    <source>
        <dbReference type="ARBA" id="ARBA00022553"/>
    </source>
</evidence>
<dbReference type="GO" id="GO:0004673">
    <property type="term" value="F:protein histidine kinase activity"/>
    <property type="evidence" value="ECO:0007669"/>
    <property type="project" value="UniProtKB-EC"/>
</dbReference>
<keyword evidence="6 9" id="KW-0418">Kinase</keyword>
<protein>
    <recommendedName>
        <fullName evidence="2">histidine kinase</fullName>
        <ecNumber evidence="2">2.7.13.3</ecNumber>
    </recommendedName>
</protein>
<keyword evidence="10" id="KW-1185">Reference proteome</keyword>
<evidence type="ECO:0000313" key="9">
    <source>
        <dbReference type="EMBL" id="PUB13641.1"/>
    </source>
</evidence>
<dbReference type="Proteomes" id="UP000244523">
    <property type="component" value="Unassembled WGS sequence"/>
</dbReference>
<keyword evidence="4" id="KW-0808">Transferase</keyword>
<dbReference type="AlphaFoldDB" id="A0A2T6KEU4"/>
<sequence>MPDNDFDFQDIFFSTLAPLAVVDDTYRVVCNNHAFAALLGESEDTIVGTSVIAIFKRNGVRCDQIEDLFDGALDGKGASMVQPFHVMRAKGETDDEPRGIWLRMECMWIPAKEKRGPMLLLRLSNATNEVRAIESRESFAEELQHRIGNVLTLAQIIARKTARTSIDMRAFVRAYERRIRALGRTHTFLSKEDWDGMTIKQILETQILLQNHSRADSITLEGLPWRLSVLHAQTFAMAVHELLANAAAFGALSVPDGRIAISWERTENGSYHFEWIESGLTDLREPEQHGFGMQMICQLLPGQLEGKVHCDFTPTGLHYGLDVHEDVTVPVSLPLLQPHLQQAR</sequence>
<dbReference type="InterPro" id="IPR036890">
    <property type="entry name" value="HATPase_C_sf"/>
</dbReference>
<feature type="domain" description="Signal transduction histidine kinase HWE region" evidence="8">
    <location>
        <begin position="142"/>
        <end position="224"/>
    </location>
</feature>
<keyword evidence="3" id="KW-0597">Phosphoprotein</keyword>
<evidence type="ECO:0000256" key="4">
    <source>
        <dbReference type="ARBA" id="ARBA00022679"/>
    </source>
</evidence>
<dbReference type="Pfam" id="PF07536">
    <property type="entry name" value="HWE_HK"/>
    <property type="match status" value="1"/>
</dbReference>
<evidence type="ECO:0000256" key="1">
    <source>
        <dbReference type="ARBA" id="ARBA00000085"/>
    </source>
</evidence>
<comment type="caution">
    <text evidence="9">The sequence shown here is derived from an EMBL/GenBank/DDBJ whole genome shotgun (WGS) entry which is preliminary data.</text>
</comment>
<dbReference type="InterPro" id="IPR011102">
    <property type="entry name" value="Sig_transdc_His_kinase_HWE"/>
</dbReference>